<proteinExistence type="predicted"/>
<dbReference type="Proteomes" id="UP000821865">
    <property type="component" value="Chromosome 2"/>
</dbReference>
<protein>
    <submittedName>
        <fullName evidence="1">Uncharacterized protein</fullName>
    </submittedName>
</protein>
<gene>
    <name evidence="1" type="ORF">HPB49_004549</name>
</gene>
<reference evidence="1" key="1">
    <citation type="submission" date="2020-05" db="EMBL/GenBank/DDBJ databases">
        <title>Large-scale comparative analyses of tick genomes elucidate their genetic diversity and vector capacities.</title>
        <authorList>
            <person name="Jia N."/>
            <person name="Wang J."/>
            <person name="Shi W."/>
            <person name="Du L."/>
            <person name="Sun Y."/>
            <person name="Zhan W."/>
            <person name="Jiang J."/>
            <person name="Wang Q."/>
            <person name="Zhang B."/>
            <person name="Ji P."/>
            <person name="Sakyi L.B."/>
            <person name="Cui X."/>
            <person name="Yuan T."/>
            <person name="Jiang B."/>
            <person name="Yang W."/>
            <person name="Lam T.T.-Y."/>
            <person name="Chang Q."/>
            <person name="Ding S."/>
            <person name="Wang X."/>
            <person name="Zhu J."/>
            <person name="Ruan X."/>
            <person name="Zhao L."/>
            <person name="Wei J."/>
            <person name="Que T."/>
            <person name="Du C."/>
            <person name="Cheng J."/>
            <person name="Dai P."/>
            <person name="Han X."/>
            <person name="Huang E."/>
            <person name="Gao Y."/>
            <person name="Liu J."/>
            <person name="Shao H."/>
            <person name="Ye R."/>
            <person name="Li L."/>
            <person name="Wei W."/>
            <person name="Wang X."/>
            <person name="Wang C."/>
            <person name="Yang T."/>
            <person name="Huo Q."/>
            <person name="Li W."/>
            <person name="Guo W."/>
            <person name="Chen H."/>
            <person name="Zhou L."/>
            <person name="Ni X."/>
            <person name="Tian J."/>
            <person name="Zhou Y."/>
            <person name="Sheng Y."/>
            <person name="Liu T."/>
            <person name="Pan Y."/>
            <person name="Xia L."/>
            <person name="Li J."/>
            <person name="Zhao F."/>
            <person name="Cao W."/>
        </authorList>
    </citation>
    <scope>NUCLEOTIDE SEQUENCE</scope>
    <source>
        <strain evidence="1">Dsil-2018</strain>
    </source>
</reference>
<evidence type="ECO:0000313" key="1">
    <source>
        <dbReference type="EMBL" id="KAH7965160.1"/>
    </source>
</evidence>
<comment type="caution">
    <text evidence="1">The sequence shown here is derived from an EMBL/GenBank/DDBJ whole genome shotgun (WGS) entry which is preliminary data.</text>
</comment>
<sequence>MRGKCKFQSAWLSNDDYKLWVAPDTSDPHRAKCTTCRKTFDIAKTAKAKAEELSSIETQIEKKLKDLP</sequence>
<keyword evidence="2" id="KW-1185">Reference proteome</keyword>
<dbReference type="EMBL" id="CM023471">
    <property type="protein sequence ID" value="KAH7965160.1"/>
    <property type="molecule type" value="Genomic_DNA"/>
</dbReference>
<name>A0ACB8DAZ6_DERSI</name>
<organism evidence="1 2">
    <name type="scientific">Dermacentor silvarum</name>
    <name type="common">Tick</name>
    <dbReference type="NCBI Taxonomy" id="543639"/>
    <lineage>
        <taxon>Eukaryota</taxon>
        <taxon>Metazoa</taxon>
        <taxon>Ecdysozoa</taxon>
        <taxon>Arthropoda</taxon>
        <taxon>Chelicerata</taxon>
        <taxon>Arachnida</taxon>
        <taxon>Acari</taxon>
        <taxon>Parasitiformes</taxon>
        <taxon>Ixodida</taxon>
        <taxon>Ixodoidea</taxon>
        <taxon>Ixodidae</taxon>
        <taxon>Rhipicephalinae</taxon>
        <taxon>Dermacentor</taxon>
    </lineage>
</organism>
<evidence type="ECO:0000313" key="2">
    <source>
        <dbReference type="Proteomes" id="UP000821865"/>
    </source>
</evidence>
<accession>A0ACB8DAZ6</accession>